<dbReference type="Proteomes" id="UP001177670">
    <property type="component" value="Unassembled WGS sequence"/>
</dbReference>
<sequence length="113" mass="12552">MSGQNSLPVLDVKTNALLEVPFTSAITGKGQCTVPRNAGNNVLQYAGISSLKCQVIRIARKGYFNNETTYPPHLTGSKVLRDFSWKPSSQRCQFTDIRVRGSQRLQGVYDGFR</sequence>
<dbReference type="AlphaFoldDB" id="A0AA40KFY2"/>
<reference evidence="1" key="1">
    <citation type="submission" date="2021-10" db="EMBL/GenBank/DDBJ databases">
        <title>Melipona bicolor Genome sequencing and assembly.</title>
        <authorList>
            <person name="Araujo N.S."/>
            <person name="Arias M.C."/>
        </authorList>
    </citation>
    <scope>NUCLEOTIDE SEQUENCE</scope>
    <source>
        <strain evidence="1">USP_2M_L1-L4_2017</strain>
        <tissue evidence="1">Whole body</tissue>
    </source>
</reference>
<protein>
    <submittedName>
        <fullName evidence="1">Uncharacterized protein</fullName>
    </submittedName>
</protein>
<keyword evidence="2" id="KW-1185">Reference proteome</keyword>
<name>A0AA40KFY2_9HYME</name>
<evidence type="ECO:0000313" key="2">
    <source>
        <dbReference type="Proteomes" id="UP001177670"/>
    </source>
</evidence>
<gene>
    <name evidence="1" type="ORF">K0M31_014670</name>
</gene>
<comment type="caution">
    <text evidence="1">The sequence shown here is derived from an EMBL/GenBank/DDBJ whole genome shotgun (WGS) entry which is preliminary data.</text>
</comment>
<evidence type="ECO:0000313" key="1">
    <source>
        <dbReference type="EMBL" id="KAK1118900.1"/>
    </source>
</evidence>
<accession>A0AA40KFY2</accession>
<dbReference type="EMBL" id="JAHYIQ010000040">
    <property type="protein sequence ID" value="KAK1118900.1"/>
    <property type="molecule type" value="Genomic_DNA"/>
</dbReference>
<organism evidence="1 2">
    <name type="scientific">Melipona bicolor</name>
    <dbReference type="NCBI Taxonomy" id="60889"/>
    <lineage>
        <taxon>Eukaryota</taxon>
        <taxon>Metazoa</taxon>
        <taxon>Ecdysozoa</taxon>
        <taxon>Arthropoda</taxon>
        <taxon>Hexapoda</taxon>
        <taxon>Insecta</taxon>
        <taxon>Pterygota</taxon>
        <taxon>Neoptera</taxon>
        <taxon>Endopterygota</taxon>
        <taxon>Hymenoptera</taxon>
        <taxon>Apocrita</taxon>
        <taxon>Aculeata</taxon>
        <taxon>Apoidea</taxon>
        <taxon>Anthophila</taxon>
        <taxon>Apidae</taxon>
        <taxon>Melipona</taxon>
    </lineage>
</organism>
<proteinExistence type="predicted"/>